<feature type="region of interest" description="Disordered" evidence="1">
    <location>
        <begin position="1"/>
        <end position="180"/>
    </location>
</feature>
<feature type="transmembrane region" description="Helical" evidence="2">
    <location>
        <begin position="567"/>
        <end position="588"/>
    </location>
</feature>
<evidence type="ECO:0000256" key="2">
    <source>
        <dbReference type="SAM" id="Phobius"/>
    </source>
</evidence>
<feature type="compositionally biased region" description="Polar residues" evidence="1">
    <location>
        <begin position="1"/>
        <end position="12"/>
    </location>
</feature>
<feature type="compositionally biased region" description="Polar residues" evidence="1">
    <location>
        <begin position="462"/>
        <end position="471"/>
    </location>
</feature>
<feature type="compositionally biased region" description="Basic and acidic residues" evidence="1">
    <location>
        <begin position="227"/>
        <end position="239"/>
    </location>
</feature>
<dbReference type="AlphaFoldDB" id="A0A4P9XTN8"/>
<keyword evidence="2" id="KW-0812">Transmembrane</keyword>
<evidence type="ECO:0000259" key="3">
    <source>
        <dbReference type="PROSITE" id="PS50105"/>
    </source>
</evidence>
<evidence type="ECO:0000313" key="5">
    <source>
        <dbReference type="Proteomes" id="UP000271241"/>
    </source>
</evidence>
<dbReference type="PANTHER" id="PTHR48125">
    <property type="entry name" value="LP07818P1"/>
    <property type="match status" value="1"/>
</dbReference>
<protein>
    <recommendedName>
        <fullName evidence="3">SAM domain-containing protein</fullName>
    </recommendedName>
</protein>
<reference evidence="5" key="1">
    <citation type="journal article" date="2018" name="Nat. Microbiol.">
        <title>Leveraging single-cell genomics to expand the fungal tree of life.</title>
        <authorList>
            <person name="Ahrendt S.R."/>
            <person name="Quandt C.A."/>
            <person name="Ciobanu D."/>
            <person name="Clum A."/>
            <person name="Salamov A."/>
            <person name="Andreopoulos B."/>
            <person name="Cheng J.F."/>
            <person name="Woyke T."/>
            <person name="Pelin A."/>
            <person name="Henrissat B."/>
            <person name="Reynolds N.K."/>
            <person name="Benny G.L."/>
            <person name="Smith M.E."/>
            <person name="James T.Y."/>
            <person name="Grigoriev I.V."/>
        </authorList>
    </citation>
    <scope>NUCLEOTIDE SEQUENCE [LARGE SCALE GENOMIC DNA]</scope>
    <source>
        <strain evidence="5">RSA 1356</strain>
    </source>
</reference>
<dbReference type="SUPFAM" id="SSF47769">
    <property type="entry name" value="SAM/Pointed domain"/>
    <property type="match status" value="1"/>
</dbReference>
<feature type="region of interest" description="Disordered" evidence="1">
    <location>
        <begin position="195"/>
        <end position="259"/>
    </location>
</feature>
<dbReference type="OrthoDB" id="2425321at2759"/>
<feature type="domain" description="SAM" evidence="3">
    <location>
        <begin position="319"/>
        <end position="370"/>
    </location>
</feature>
<sequence length="589" mass="62937">MSSPSPTHSRQQSLRRGRPGAPDGPTPGSRIPMRSTSTQGLKQRASGEGRVSMLPSPPGQRRTLSHTATRSASVAELASSFDAKAAREAAVISPSPSPRSGNSPPPLQPNNDGSSESTRQSRLAGREDETTSPMLESHIGLPTPAAEEAESITGSETEPEEMAQDETLQPKEPLAKSEPTCTSTATLVDLAGDLASDCSQSDCDDTAAAPSESSGEGDGTTDSSANSEREDTRPVDARARTAVSAPIAPPPPPPSNRSSFAADVVAEVLSEVVPRPPARPARRHVARSASVDSILPPAPLPLSLPPVIDYLASLPVSQWSYADVADFFRGILSLPLDLSRETADFIVKNKLDGPKLSSMSEQDLRQAGVNTQWCHRIVTTLKQVKDRQRKHRLQFGDDNDDGSLAAYIEEQFKLQLQLLRQTADGQKQLESIIKDQASRSLAMGRRIARLERALSRSPGRGSYNSPSSSHYDPTDEVLLMEDVVMEEEIDDDGDGDDDDVSTLSVQERAARVERCLAATQLRPVTRVPAAAIARDPDTARDVAPDAKYTLPSEPLKKSGWFGGSSQLIAAAQGFAVGAAVAAIIFRLLR</sequence>
<keyword evidence="2" id="KW-1133">Transmembrane helix</keyword>
<keyword evidence="5" id="KW-1185">Reference proteome</keyword>
<accession>A0A4P9XTN8</accession>
<dbReference type="PANTHER" id="PTHR48125:SF12">
    <property type="entry name" value="AT HOOK TRANSCRIPTION FACTOR FAMILY-RELATED"/>
    <property type="match status" value="1"/>
</dbReference>
<dbReference type="Proteomes" id="UP000271241">
    <property type="component" value="Unassembled WGS sequence"/>
</dbReference>
<evidence type="ECO:0000313" key="4">
    <source>
        <dbReference type="EMBL" id="RKP09554.1"/>
    </source>
</evidence>
<dbReference type="InterPro" id="IPR013761">
    <property type="entry name" value="SAM/pointed_sf"/>
</dbReference>
<name>A0A4P9XTN8_9FUNG</name>
<keyword evidence="2" id="KW-0472">Membrane</keyword>
<dbReference type="PROSITE" id="PS50105">
    <property type="entry name" value="SAM_DOMAIN"/>
    <property type="match status" value="1"/>
</dbReference>
<proteinExistence type="predicted"/>
<organism evidence="4 5">
    <name type="scientific">Thamnocephalis sphaerospora</name>
    <dbReference type="NCBI Taxonomy" id="78915"/>
    <lineage>
        <taxon>Eukaryota</taxon>
        <taxon>Fungi</taxon>
        <taxon>Fungi incertae sedis</taxon>
        <taxon>Zoopagomycota</taxon>
        <taxon>Zoopagomycotina</taxon>
        <taxon>Zoopagomycetes</taxon>
        <taxon>Zoopagales</taxon>
        <taxon>Sigmoideomycetaceae</taxon>
        <taxon>Thamnocephalis</taxon>
    </lineage>
</organism>
<dbReference type="EMBL" id="KZ992505">
    <property type="protein sequence ID" value="RKP09554.1"/>
    <property type="molecule type" value="Genomic_DNA"/>
</dbReference>
<dbReference type="Gene3D" id="1.10.150.50">
    <property type="entry name" value="Transcription Factor, Ets-1"/>
    <property type="match status" value="1"/>
</dbReference>
<gene>
    <name evidence="4" type="ORF">THASP1DRAFT_22619</name>
</gene>
<evidence type="ECO:0000256" key="1">
    <source>
        <dbReference type="SAM" id="MobiDB-lite"/>
    </source>
</evidence>
<feature type="region of interest" description="Disordered" evidence="1">
    <location>
        <begin position="452"/>
        <end position="473"/>
    </location>
</feature>
<dbReference type="InterPro" id="IPR001660">
    <property type="entry name" value="SAM"/>
</dbReference>
<feature type="compositionally biased region" description="Polar residues" evidence="1">
    <location>
        <begin position="109"/>
        <end position="121"/>
    </location>
</feature>